<protein>
    <recommendedName>
        <fullName evidence="3">tRNA/rRNA methyltransferase SpoU type domain-containing protein</fullName>
    </recommendedName>
</protein>
<dbReference type="InterPro" id="IPR001537">
    <property type="entry name" value="SpoU_MeTrfase"/>
</dbReference>
<dbReference type="SUPFAM" id="SSF75217">
    <property type="entry name" value="alpha/beta knot"/>
    <property type="match status" value="1"/>
</dbReference>
<dbReference type="InterPro" id="IPR044748">
    <property type="entry name" value="Trm3/TARBP1_C"/>
</dbReference>
<dbReference type="CDD" id="cd18091">
    <property type="entry name" value="SpoU-like_TRM3-like"/>
    <property type="match status" value="1"/>
</dbReference>
<dbReference type="Gene3D" id="3.40.1280.10">
    <property type="match status" value="1"/>
</dbReference>
<dbReference type="Pfam" id="PF00588">
    <property type="entry name" value="SpoU_methylase"/>
    <property type="match status" value="1"/>
</dbReference>
<dbReference type="InterPro" id="IPR029028">
    <property type="entry name" value="Alpha/beta_knot_MTases"/>
</dbReference>
<sequence>MSPPSSFSAPALPSFRRILPLLLCNLSGDDGDGDNDDSGGRTKEQERVGAMMDAFLLGSGAACRSFPRSPILPGDGVGGDGEIDLPATVRRILTAHGCDDDVLYILELLRLTKAAPAISTAGSGIPKDTAYAPAVPGWMAWMYVMKLMGDDVCGRMTFGWSLFLHLMQTEHLEIREEEGEQKGFDAVSTFTDPTIFVRAVRACCPSSSEEECASEAACLARSHLRILSSVRNGEIPRQILCLVTEALGRRLCDLGPGATDARVLLTEGIIASLVDLSVGDGAEEFRRGMMSVLTGLVLPSILDTETGRLRLASSAFPSVVFSLLRSAVLSSSPSTLTSSSLRALDPLAILCVPNCLSVLLTDLTETTATLAERHTLLWEVIWNHLSKHDMGGMCVGRKSGCGSSPSFLDDDGLGRRRALHVAGLLLEIEGGIISVSSSSKDHTYERRNRNCHLWNSYVAAFQTFEMEVEMHLVDQAWPTLRQVISGMVVSDRQQHEEQMPLSPSSSTLPNMTWGWIGCLLARVLLSDHPSIRKLALYRFLCGDVGVEVAMMASLLSYATKKQLPAKGRRGRKGSTSVRQEEYETAPLMAVTGAWVIEVLLPSFNSILSQGTTFMFETGGKIEKDDLSVSFNKFLQEYVRALLLLPEESGGRLCDFIDHIWRKETICSLRGRTAALLSSAFTSAVCEHAVSKQYRSMRVISPAILQRGADAAHSFMSDLDRPLVYVREVRKGFAALLSCACYEGIDVKLALRVLLLYSNSSPEKEEEEETDITMRMESSVRSWLLGEDGNDDKDSQGPVDIHAAAWSFVHGCTGTLGRTEGEVGEAVVRLCSLLRGGGDYRCSLDAPLWDAVREGLAALGARAYALHDGLTSPEDMHRRALILLEAGCRLGSLSSDRSVRGGSDDKDINGIEPLPPDVEEILEKACVHLVRQIDTALIGQGGDVDVEDNSAKDISVQVTRLVGMLRSMQSAFPSSTSVASCAQRLFQSFLELFIHDVRNSNGRLRCNQVIRVVMVWAALACGATLDTYGSNNRMETWKNLCHMLLDLKHESTPGASTNVERTSRSLLQDAKWGALRHLLAQKLMVAPSSSLQSSCPQLNAVAKRCCTVALQSIASPADALRSLLHCVLMSASYLFCEDGDKAAALQAPREVVRDVLHVLWEASDVENNREHAVRLYAICGPALSPCMVARCNLNEGPTAPVREFYTRVMTYAGVRRPRVARGVVARMAVAWLGADGSAEPAVLYRDEIQRLLLYKEMKTSAAGLVASNREGDDKTDGWDGNFPIDTNVIECVPPETDSLSIVRGLVLVFLSKIPQCVSERVQKELIFPIMLGLLQKICARPPPGCMLMTGSLEYCTRIRGWQAMCLLVRFVTPEFLPKVQNYYFEALSHNIHGQIRYFLEIFGIQLARLHPHAFLRLMTAEMRRTDLSTPHMCSLMIVAGNLIVGRYAEEVRAHVDAEQVLSGTIPWLSSTQGFGRAIAQLMVYELIPIVLNVTNDDARLSEGRDCQNVKDIWNFLDQHPEMRRLRRKQIKFFHNYDAEATCTPEGLLSIPVDEGDEACPTHLVDRMKKCLEEVYAEAHQDDVPQWKQLEESLLQPAVDAGSTTGGPNFQRKILPLDALNLALEEYKDSRGQNGAGNRKRNLIVCASLIDKVPNLAGLARTSEIFAVDSLVVPDRNVMKLDNFKSISVGAGDWVDIKEVKEKDTLRWLCKKKAQGYSVVGLEQTASSRCITKMQFSEKTVLLLGREKEGIPVEYLQLVDKCVEIPQMGVIRSLNVHVSGAITIWEYMKQVGLRQG</sequence>
<evidence type="ECO:0000256" key="1">
    <source>
        <dbReference type="ARBA" id="ARBA00022603"/>
    </source>
</evidence>
<keyword evidence="2" id="KW-0808">Transferase</keyword>
<dbReference type="PANTHER" id="PTHR12029">
    <property type="entry name" value="RNA METHYLTRANSFERASE"/>
    <property type="match status" value="1"/>
</dbReference>
<reference evidence="4" key="1">
    <citation type="submission" date="2021-01" db="EMBL/GenBank/DDBJ databases">
        <authorList>
            <person name="Corre E."/>
            <person name="Pelletier E."/>
            <person name="Niang G."/>
            <person name="Scheremetjew M."/>
            <person name="Finn R."/>
            <person name="Kale V."/>
            <person name="Holt S."/>
            <person name="Cochrane G."/>
            <person name="Meng A."/>
            <person name="Brown T."/>
            <person name="Cohen L."/>
        </authorList>
    </citation>
    <scope>NUCLEOTIDE SEQUENCE</scope>
    <source>
        <strain evidence="4">308</strain>
    </source>
</reference>
<feature type="domain" description="tRNA/rRNA methyltransferase SpoU type" evidence="3">
    <location>
        <begin position="1641"/>
        <end position="1782"/>
    </location>
</feature>
<proteinExistence type="predicted"/>
<dbReference type="GO" id="GO:0003723">
    <property type="term" value="F:RNA binding"/>
    <property type="evidence" value="ECO:0007669"/>
    <property type="project" value="InterPro"/>
</dbReference>
<organism evidence="4">
    <name type="scientific">Corethron hystrix</name>
    <dbReference type="NCBI Taxonomy" id="216773"/>
    <lineage>
        <taxon>Eukaryota</taxon>
        <taxon>Sar</taxon>
        <taxon>Stramenopiles</taxon>
        <taxon>Ochrophyta</taxon>
        <taxon>Bacillariophyta</taxon>
        <taxon>Coscinodiscophyceae</taxon>
        <taxon>Corethrophycidae</taxon>
        <taxon>Corethrales</taxon>
        <taxon>Corethraceae</taxon>
        <taxon>Corethron</taxon>
    </lineage>
</organism>
<dbReference type="EMBL" id="HBFR01041576">
    <property type="protein sequence ID" value="CAD8903161.1"/>
    <property type="molecule type" value="Transcribed_RNA"/>
</dbReference>
<evidence type="ECO:0000313" key="4">
    <source>
        <dbReference type="EMBL" id="CAD8903161.1"/>
    </source>
</evidence>
<keyword evidence="1" id="KW-0489">Methyltransferase</keyword>
<gene>
    <name evidence="4" type="ORF">CHYS00102_LOCUS30380</name>
</gene>
<dbReference type="InterPro" id="IPR029026">
    <property type="entry name" value="tRNA_m1G_MTases_N"/>
</dbReference>
<dbReference type="GO" id="GO:0030488">
    <property type="term" value="P:tRNA methylation"/>
    <property type="evidence" value="ECO:0007669"/>
    <property type="project" value="InterPro"/>
</dbReference>
<dbReference type="GO" id="GO:0016423">
    <property type="term" value="F:tRNA (guanine) methyltransferase activity"/>
    <property type="evidence" value="ECO:0007669"/>
    <property type="project" value="InterPro"/>
</dbReference>
<dbReference type="InterPro" id="IPR045330">
    <property type="entry name" value="TRM3/TARBP1"/>
</dbReference>
<accession>A0A7S1C1B8</accession>
<evidence type="ECO:0000259" key="3">
    <source>
        <dbReference type="Pfam" id="PF00588"/>
    </source>
</evidence>
<name>A0A7S1C1B8_9STRA</name>
<dbReference type="PANTHER" id="PTHR12029:SF11">
    <property type="entry name" value="METHYLTRANSFERASE TARBP1-RELATED"/>
    <property type="match status" value="1"/>
</dbReference>
<evidence type="ECO:0000256" key="2">
    <source>
        <dbReference type="ARBA" id="ARBA00022679"/>
    </source>
</evidence>